<comment type="similarity">
    <text evidence="2 7">Belongs to the peptidase M14 family.</text>
</comment>
<evidence type="ECO:0000259" key="8">
    <source>
        <dbReference type="PROSITE" id="PS51782"/>
    </source>
</evidence>
<dbReference type="InterPro" id="IPR034274">
    <property type="entry name" value="ENP1_M14_CPD"/>
</dbReference>
<comment type="caution">
    <text evidence="10">The sequence shown here is derived from an EMBL/GenBank/DDBJ whole genome shotgun (WGS) entry which is preliminary data.</text>
</comment>
<dbReference type="Gene3D" id="3.40.630.10">
    <property type="entry name" value="Zn peptidases"/>
    <property type="match status" value="1"/>
</dbReference>
<name>A0A4Z0H0N6_9BACI</name>
<dbReference type="SUPFAM" id="SSF53187">
    <property type="entry name" value="Zn-dependent exopeptidases"/>
    <property type="match status" value="1"/>
</dbReference>
<dbReference type="Proteomes" id="UP000297982">
    <property type="component" value="Unassembled WGS sequence"/>
</dbReference>
<gene>
    <name evidence="10" type="ORF">E4663_03015</name>
</gene>
<keyword evidence="4" id="KW-0378">Hydrolase</keyword>
<keyword evidence="5" id="KW-0862">Zinc</keyword>
<dbReference type="CDD" id="cd00118">
    <property type="entry name" value="LysM"/>
    <property type="match status" value="2"/>
</dbReference>
<dbReference type="EMBL" id="SRJC01000001">
    <property type="protein sequence ID" value="TGB03992.1"/>
    <property type="molecule type" value="Genomic_DNA"/>
</dbReference>
<evidence type="ECO:0000259" key="9">
    <source>
        <dbReference type="PROSITE" id="PS52035"/>
    </source>
</evidence>
<dbReference type="PROSITE" id="PS51782">
    <property type="entry name" value="LYSM"/>
    <property type="match status" value="2"/>
</dbReference>
<evidence type="ECO:0000256" key="5">
    <source>
        <dbReference type="ARBA" id="ARBA00022833"/>
    </source>
</evidence>
<dbReference type="Pfam" id="PF01476">
    <property type="entry name" value="LysM"/>
    <property type="match status" value="2"/>
</dbReference>
<sequence length="395" mass="44648">MDVQVRSGDSIWYYSQLFNVPLKFIIDSNPGVNPSQLQIGQTIRIPAYRSEPYTIEAGDTFWKIASDRRIAMDSLALLNQTVNPQQLPIGAMIQIPSRVTERIVNGNQNYDSTVLQFDLDGLLQLYPFVRTETIGNSVMGKDLIELQIGKGTKVVHWNGSFHANEWITTAVIMQFLNDYLLALTNKETIRGLDVNPYYDQVTLSIVPMVDPDGVDLVVDGPPAGPFGDLALEINKGNTDFSGWKANIRGVDLNNQYPANWEIEQERKPKEPSPRDFPGYEPLTEPEAIAMAELAQARQFNKMLAFHTQGEVIYWGYEGLEPPESLVIVNEFERVSGYQPIKNVYSFAGYKDWFIQVYRKPGFTVELGRGVNPLPLSQFDEIYQETIGIFLASLYM</sequence>
<evidence type="ECO:0000256" key="4">
    <source>
        <dbReference type="ARBA" id="ARBA00022801"/>
    </source>
</evidence>
<dbReference type="SUPFAM" id="SSF54106">
    <property type="entry name" value="LysM domain"/>
    <property type="match status" value="2"/>
</dbReference>
<dbReference type="GO" id="GO:0005615">
    <property type="term" value="C:extracellular space"/>
    <property type="evidence" value="ECO:0007669"/>
    <property type="project" value="TreeGrafter"/>
</dbReference>
<dbReference type="GO" id="GO:0008270">
    <property type="term" value="F:zinc ion binding"/>
    <property type="evidence" value="ECO:0007669"/>
    <property type="project" value="InterPro"/>
</dbReference>
<dbReference type="PANTHER" id="PTHR11705:SF143">
    <property type="entry name" value="SLL0236 PROTEIN"/>
    <property type="match status" value="1"/>
</dbReference>
<dbReference type="GO" id="GO:0004181">
    <property type="term" value="F:metallocarboxypeptidase activity"/>
    <property type="evidence" value="ECO:0007669"/>
    <property type="project" value="InterPro"/>
</dbReference>
<dbReference type="Gene3D" id="3.10.350.10">
    <property type="entry name" value="LysM domain"/>
    <property type="match status" value="2"/>
</dbReference>
<comment type="cofactor">
    <cofactor evidence="1">
        <name>Zn(2+)</name>
        <dbReference type="ChEBI" id="CHEBI:29105"/>
    </cofactor>
</comment>
<evidence type="ECO:0000256" key="3">
    <source>
        <dbReference type="ARBA" id="ARBA00022670"/>
    </source>
</evidence>
<evidence type="ECO:0000256" key="1">
    <source>
        <dbReference type="ARBA" id="ARBA00001947"/>
    </source>
</evidence>
<dbReference type="CDD" id="cd06229">
    <property type="entry name" value="M14_Endopeptidase_I"/>
    <property type="match status" value="1"/>
</dbReference>
<dbReference type="SMART" id="SM00257">
    <property type="entry name" value="LysM"/>
    <property type="match status" value="2"/>
</dbReference>
<evidence type="ECO:0000256" key="2">
    <source>
        <dbReference type="ARBA" id="ARBA00005988"/>
    </source>
</evidence>
<organism evidence="10 11">
    <name type="scientific">Halobacillus salinus</name>
    <dbReference type="NCBI Taxonomy" id="192814"/>
    <lineage>
        <taxon>Bacteria</taxon>
        <taxon>Bacillati</taxon>
        <taxon>Bacillota</taxon>
        <taxon>Bacilli</taxon>
        <taxon>Bacillales</taxon>
        <taxon>Bacillaceae</taxon>
        <taxon>Halobacillus</taxon>
    </lineage>
</organism>
<evidence type="ECO:0000313" key="11">
    <source>
        <dbReference type="Proteomes" id="UP000297982"/>
    </source>
</evidence>
<feature type="domain" description="LysM" evidence="8">
    <location>
        <begin position="1"/>
        <end position="45"/>
    </location>
</feature>
<keyword evidence="11" id="KW-1185">Reference proteome</keyword>
<evidence type="ECO:0000313" key="10">
    <source>
        <dbReference type="EMBL" id="TGB03992.1"/>
    </source>
</evidence>
<feature type="domain" description="LysM" evidence="8">
    <location>
        <begin position="51"/>
        <end position="95"/>
    </location>
</feature>
<dbReference type="InterPro" id="IPR036779">
    <property type="entry name" value="LysM_dom_sf"/>
</dbReference>
<evidence type="ECO:0000256" key="6">
    <source>
        <dbReference type="ARBA" id="ARBA00023049"/>
    </source>
</evidence>
<dbReference type="PANTHER" id="PTHR11705">
    <property type="entry name" value="PROTEASE FAMILY M14 CARBOXYPEPTIDASE A,B"/>
    <property type="match status" value="1"/>
</dbReference>
<evidence type="ECO:0000256" key="7">
    <source>
        <dbReference type="PROSITE-ProRule" id="PRU01379"/>
    </source>
</evidence>
<reference evidence="10 11" key="1">
    <citation type="journal article" date="2003" name="Int. J. Syst. Evol. Microbiol.">
        <title>Halobacillus salinus sp. nov., isolated from a salt lake on the coast of the East Sea in Korea.</title>
        <authorList>
            <person name="Yoon J.H."/>
            <person name="Kang K.H."/>
            <person name="Park Y.H."/>
        </authorList>
    </citation>
    <scope>NUCLEOTIDE SEQUENCE [LARGE SCALE GENOMIC DNA]</scope>
    <source>
        <strain evidence="10 11">HSL-3</strain>
    </source>
</reference>
<dbReference type="InterPro" id="IPR018392">
    <property type="entry name" value="LysM"/>
</dbReference>
<keyword evidence="3" id="KW-0645">Protease</keyword>
<dbReference type="GO" id="GO:0006508">
    <property type="term" value="P:proteolysis"/>
    <property type="evidence" value="ECO:0007669"/>
    <property type="project" value="UniProtKB-KW"/>
</dbReference>
<dbReference type="PRINTS" id="PR00765">
    <property type="entry name" value="CRBOXYPTASEA"/>
</dbReference>
<protein>
    <submittedName>
        <fullName evidence="10">LysM peptidoglycan-binding domain-containing protein</fullName>
    </submittedName>
</protein>
<feature type="active site" description="Proton donor/acceptor" evidence="7">
    <location>
        <position position="365"/>
    </location>
</feature>
<dbReference type="STRING" id="192814.GCA_900166575_00926"/>
<dbReference type="InterPro" id="IPR000834">
    <property type="entry name" value="Peptidase_M14"/>
</dbReference>
<feature type="domain" description="Peptidase M14" evidence="9">
    <location>
        <begin position="106"/>
        <end position="393"/>
    </location>
</feature>
<dbReference type="AlphaFoldDB" id="A0A4Z0H0N6"/>
<dbReference type="Pfam" id="PF00246">
    <property type="entry name" value="Peptidase_M14"/>
    <property type="match status" value="1"/>
</dbReference>
<proteinExistence type="inferred from homology"/>
<keyword evidence="6" id="KW-0482">Metalloprotease</keyword>
<dbReference type="PROSITE" id="PS52035">
    <property type="entry name" value="PEPTIDASE_M14"/>
    <property type="match status" value="1"/>
</dbReference>
<dbReference type="RefSeq" id="WP_135326644.1">
    <property type="nucleotide sequence ID" value="NZ_SRJC01000001.1"/>
</dbReference>
<dbReference type="SMART" id="SM00631">
    <property type="entry name" value="Zn_pept"/>
    <property type="match status" value="1"/>
</dbReference>
<accession>A0A4Z0H0N6</accession>